<evidence type="ECO:0000313" key="2">
    <source>
        <dbReference type="EMBL" id="ASL17511.1"/>
    </source>
</evidence>
<reference evidence="2 4" key="1">
    <citation type="journal article" date="2017" name="Lancet Infect. Dis.">
        <title>Global outbreak of severe Mycobacterium chimaera disease after cardiac surgery: a molecular epidemiological study.</title>
        <authorList>
            <person name="van Ingen J."/>
            <person name="Kohl T."/>
            <person name="Kranzer K."/>
            <person name="Hasse B."/>
            <person name="Keller P."/>
            <person name="Szafranska A."/>
            <person name="Hillemann D."/>
            <person name="Chand M."/>
            <person name="Schreiber P."/>
            <person name="Sommerstein R."/>
            <person name="Berger C."/>
            <person name="Genoni M."/>
            <person name="Ruegg C."/>
            <person name="Troillet N."/>
            <person name="Widmer A.F."/>
            <person name="Becker S.L."/>
            <person name="Herrmann M."/>
            <person name="Eckmanns T."/>
            <person name="Haller S."/>
            <person name="Hoeller C."/>
            <person name="Debast S.B."/>
            <person name="Wolfhagen M.J."/>
            <person name="Hopman J."/>
            <person name="Kluytmans J."/>
            <person name="Langelaar M."/>
            <person name="Notermans D.W."/>
            <person name="ten Oever J."/>
            <person name="van den Barselaar P."/>
            <person name="Vonk A.B.A."/>
            <person name="Vos M.C."/>
            <person name="Ahmed N."/>
            <person name="Brown T."/>
            <person name="Crook D."/>
            <person name="Lamagni T."/>
            <person name="Phin N."/>
            <person name="Smith E.G."/>
            <person name="Zambon M."/>
            <person name="Serr A."/>
            <person name="Goetting T."/>
            <person name="Ebner W."/>
            <person name="Thuermer A."/>
            <person name="Utpatel C."/>
            <person name="Sproer C."/>
            <person name="Bunk B."/>
            <person name="Nubel U."/>
            <person name="Bloemberg G."/>
            <person name="Bottger E."/>
            <person name="Niemann S."/>
            <person name="Wagner D."/>
            <person name="Sax H."/>
        </authorList>
    </citation>
    <scope>NUCLEOTIDE SEQUENCE [LARGE SCALE GENOMIC DNA]</scope>
    <source>
        <strain evidence="2 4">ZUERICH-2</strain>
    </source>
</reference>
<feature type="transmembrane region" description="Helical" evidence="1">
    <location>
        <begin position="40"/>
        <end position="60"/>
    </location>
</feature>
<gene>
    <name evidence="2" type="ORF">MYCOZU2_05155</name>
    <name evidence="3" type="ORF">QRB35_25515</name>
</gene>
<keyword evidence="5" id="KW-1185">Reference proteome</keyword>
<evidence type="ECO:0000256" key="1">
    <source>
        <dbReference type="SAM" id="Phobius"/>
    </source>
</evidence>
<evidence type="ECO:0000313" key="3">
    <source>
        <dbReference type="EMBL" id="MDM3929344.1"/>
    </source>
</evidence>
<proteinExistence type="predicted"/>
<dbReference type="GeneID" id="45456799"/>
<sequence>MSAAQRIELTLLATGLIFILASAAQARYRFINDRRAGRRFYWATAIIGIACFAVGTGQLWPNGVVVAAIFSAIVAFSAYLTTPYLKIAGRIYASSPENRQPDP</sequence>
<dbReference type="AlphaFoldDB" id="A0A1Y0TDZ8"/>
<feature type="transmembrane region" description="Helical" evidence="1">
    <location>
        <begin position="66"/>
        <end position="85"/>
    </location>
</feature>
<accession>A0A1Y0TDZ8</accession>
<protein>
    <submittedName>
        <fullName evidence="2">Uncharacterized protein</fullName>
    </submittedName>
</protein>
<name>A0A1Y0TDZ8_MYCIT</name>
<reference evidence="3" key="4">
    <citation type="submission" date="2023-06" db="EMBL/GenBank/DDBJ databases">
        <authorList>
            <person name="Spilker T."/>
        </authorList>
    </citation>
    <scope>NUCLEOTIDE SEQUENCE</scope>
    <source>
        <strain evidence="3">FLAC1071</strain>
    </source>
</reference>
<feature type="transmembrane region" description="Helical" evidence="1">
    <location>
        <begin position="6"/>
        <end position="28"/>
    </location>
</feature>
<dbReference type="Proteomes" id="UP001529272">
    <property type="component" value="Unassembled WGS sequence"/>
</dbReference>
<organism evidence="2 4">
    <name type="scientific">Mycobacterium intracellulare subsp. chimaera</name>
    <dbReference type="NCBI Taxonomy" id="222805"/>
    <lineage>
        <taxon>Bacteria</taxon>
        <taxon>Bacillati</taxon>
        <taxon>Actinomycetota</taxon>
        <taxon>Actinomycetes</taxon>
        <taxon>Mycobacteriales</taxon>
        <taxon>Mycobacteriaceae</taxon>
        <taxon>Mycobacterium</taxon>
        <taxon>Mycobacterium avium complex (MAC)</taxon>
    </lineage>
</organism>
<reference evidence="5" key="3">
    <citation type="submission" date="2023-06" db="EMBL/GenBank/DDBJ databases">
        <title>Itaconate inhibition of nontuberculous mycobacteria.</title>
        <authorList>
            <person name="Spilker T."/>
        </authorList>
    </citation>
    <scope>NUCLEOTIDE SEQUENCE [LARGE SCALE GENOMIC DNA]</scope>
    <source>
        <strain evidence="5">FLAC1071</strain>
    </source>
</reference>
<evidence type="ECO:0000313" key="5">
    <source>
        <dbReference type="Proteomes" id="UP001529272"/>
    </source>
</evidence>
<evidence type="ECO:0000313" key="4">
    <source>
        <dbReference type="Proteomes" id="UP000198286"/>
    </source>
</evidence>
<reference evidence="3 5" key="2">
    <citation type="submission" date="2023-06" db="EMBL/GenBank/DDBJ databases">
        <title>Itaconate inhibition of nontuberculous mycobacteria.</title>
        <authorList>
            <person name="Breen P."/>
            <person name="Zimbric M."/>
            <person name="Caverly L."/>
        </authorList>
    </citation>
    <scope>NUCLEOTIDE SEQUENCE [LARGE SCALE GENOMIC DNA]</scope>
    <source>
        <strain evidence="3 5">FLAC1071</strain>
    </source>
</reference>
<keyword evidence="1" id="KW-0812">Transmembrane</keyword>
<keyword evidence="1" id="KW-1133">Transmembrane helix</keyword>
<dbReference type="Proteomes" id="UP000198286">
    <property type="component" value="Chromosome"/>
</dbReference>
<keyword evidence="1" id="KW-0472">Membrane</keyword>
<dbReference type="RefSeq" id="WP_008261279.1">
    <property type="nucleotide sequence ID" value="NZ_CAAHFK010000007.1"/>
</dbReference>
<dbReference type="EMBL" id="JASZZX010000034">
    <property type="protein sequence ID" value="MDM3929344.1"/>
    <property type="molecule type" value="Genomic_DNA"/>
</dbReference>
<dbReference type="STRING" id="222805.AN480_23925"/>
<dbReference type="EMBL" id="CP015267">
    <property type="protein sequence ID" value="ASL17511.1"/>
    <property type="molecule type" value="Genomic_DNA"/>
</dbReference>
<dbReference type="KEGG" id="mchi:AN480_23925"/>